<organism evidence="2 3">
    <name type="scientific">Simiduia aestuariiviva</name>
    <dbReference type="NCBI Taxonomy" id="1510459"/>
    <lineage>
        <taxon>Bacteria</taxon>
        <taxon>Pseudomonadati</taxon>
        <taxon>Pseudomonadota</taxon>
        <taxon>Gammaproteobacteria</taxon>
        <taxon>Cellvibrionales</taxon>
        <taxon>Cellvibrionaceae</taxon>
        <taxon>Simiduia</taxon>
    </lineage>
</organism>
<dbReference type="InterPro" id="IPR004360">
    <property type="entry name" value="Glyas_Fos-R_dOase_dom"/>
</dbReference>
<sequence length="126" mass="13512">MGQASKQDRIVWADIPVSDLTRASKFYSRVLAIEVTQESFEGSAFAVLAHGAGSGACLIIKPEDVTEHGPLIYWQVEGRLADAVQQACLTGGQLLEPAHPIGPHGWRAIVRDSEGNRLALHSEAAP</sequence>
<dbReference type="Gene3D" id="3.10.180.10">
    <property type="entry name" value="2,3-Dihydroxybiphenyl 1,2-Dioxygenase, domain 1"/>
    <property type="match status" value="1"/>
</dbReference>
<evidence type="ECO:0000313" key="2">
    <source>
        <dbReference type="EMBL" id="MBB3167313.1"/>
    </source>
</evidence>
<dbReference type="AlphaFoldDB" id="A0A839UIG7"/>
<dbReference type="PROSITE" id="PS51819">
    <property type="entry name" value="VOC"/>
    <property type="match status" value="1"/>
</dbReference>
<dbReference type="PANTHER" id="PTHR33993:SF2">
    <property type="entry name" value="VOC DOMAIN-CONTAINING PROTEIN"/>
    <property type="match status" value="1"/>
</dbReference>
<dbReference type="Pfam" id="PF00903">
    <property type="entry name" value="Glyoxalase"/>
    <property type="match status" value="1"/>
</dbReference>
<dbReference type="SUPFAM" id="SSF54593">
    <property type="entry name" value="Glyoxalase/Bleomycin resistance protein/Dihydroxybiphenyl dioxygenase"/>
    <property type="match status" value="1"/>
</dbReference>
<evidence type="ECO:0000313" key="3">
    <source>
        <dbReference type="Proteomes" id="UP000559987"/>
    </source>
</evidence>
<reference evidence="2 3" key="1">
    <citation type="submission" date="2020-08" db="EMBL/GenBank/DDBJ databases">
        <title>Genomic Encyclopedia of Type Strains, Phase III (KMG-III): the genomes of soil and plant-associated and newly described type strains.</title>
        <authorList>
            <person name="Whitman W."/>
        </authorList>
    </citation>
    <scope>NUCLEOTIDE SEQUENCE [LARGE SCALE GENOMIC DNA]</scope>
    <source>
        <strain evidence="2 3">CECT 8571</strain>
    </source>
</reference>
<keyword evidence="3" id="KW-1185">Reference proteome</keyword>
<dbReference type="InterPro" id="IPR029068">
    <property type="entry name" value="Glyas_Bleomycin-R_OHBP_Dase"/>
</dbReference>
<comment type="caution">
    <text evidence="2">The sequence shown here is derived from an EMBL/GenBank/DDBJ whole genome shotgun (WGS) entry which is preliminary data.</text>
</comment>
<proteinExistence type="predicted"/>
<dbReference type="CDD" id="cd07247">
    <property type="entry name" value="SgaA_N_like"/>
    <property type="match status" value="1"/>
</dbReference>
<dbReference type="InterPro" id="IPR037523">
    <property type="entry name" value="VOC_core"/>
</dbReference>
<dbReference type="PANTHER" id="PTHR33993">
    <property type="entry name" value="GLYOXALASE-RELATED"/>
    <property type="match status" value="1"/>
</dbReference>
<name>A0A839UIG7_9GAMM</name>
<dbReference type="InterPro" id="IPR052164">
    <property type="entry name" value="Anthracycline_SecMetBiosynth"/>
</dbReference>
<dbReference type="Proteomes" id="UP000559987">
    <property type="component" value="Unassembled WGS sequence"/>
</dbReference>
<feature type="domain" description="VOC" evidence="1">
    <location>
        <begin position="9"/>
        <end position="123"/>
    </location>
</feature>
<evidence type="ECO:0000259" key="1">
    <source>
        <dbReference type="PROSITE" id="PS51819"/>
    </source>
</evidence>
<gene>
    <name evidence="2" type="ORF">FHS30_000489</name>
</gene>
<dbReference type="EMBL" id="JACHXZ010000001">
    <property type="protein sequence ID" value="MBB3167313.1"/>
    <property type="molecule type" value="Genomic_DNA"/>
</dbReference>
<dbReference type="RefSeq" id="WP_183907924.1">
    <property type="nucleotide sequence ID" value="NZ_JACHXZ010000001.1"/>
</dbReference>
<protein>
    <recommendedName>
        <fullName evidence="1">VOC domain-containing protein</fullName>
    </recommendedName>
</protein>
<accession>A0A839UIG7</accession>